<dbReference type="PROSITE" id="PS50943">
    <property type="entry name" value="HTH_CROC1"/>
    <property type="match status" value="1"/>
</dbReference>
<dbReference type="Proteomes" id="UP000593998">
    <property type="component" value="Chromosome"/>
</dbReference>
<evidence type="ECO:0000313" key="2">
    <source>
        <dbReference type="EMBL" id="QOK23481.1"/>
    </source>
</evidence>
<dbReference type="Pfam" id="PF13560">
    <property type="entry name" value="HTH_31"/>
    <property type="match status" value="1"/>
</dbReference>
<dbReference type="CDD" id="cd00093">
    <property type="entry name" value="HTH_XRE"/>
    <property type="match status" value="1"/>
</dbReference>
<dbReference type="InterPro" id="IPR001387">
    <property type="entry name" value="Cro/C1-type_HTH"/>
</dbReference>
<dbReference type="AlphaFoldDB" id="A0A7L9J1G2"/>
<dbReference type="GO" id="GO:0003677">
    <property type="term" value="F:DNA binding"/>
    <property type="evidence" value="ECO:0007669"/>
    <property type="project" value="InterPro"/>
</dbReference>
<proteinExistence type="predicted"/>
<evidence type="ECO:0000259" key="1">
    <source>
        <dbReference type="PROSITE" id="PS50943"/>
    </source>
</evidence>
<accession>A0A7L9J1G2</accession>
<name>A0A7L9J1G2_9MICO</name>
<sequence>MDDDLTAHADGITGDSGDQIICPVPCAWCDELGAGGCEDCLDCLLWPELPPPRVRFFPELPGPTSRLPTDDLQRRRAQLGIGDRIGLVSRRHRRARQLSQRDLAADLGWSQPSINRAERRGGSLSVDKVETLLRHAGFRLAIVRDDTDVGDAAGEDLDTAWGTPDLVARDGAGRRLPPLGLITWRDEIDRRLDAGGRGHETEWTWRRSG</sequence>
<dbReference type="Gene3D" id="1.10.260.40">
    <property type="entry name" value="lambda repressor-like DNA-binding domains"/>
    <property type="match status" value="1"/>
</dbReference>
<organism evidence="2 3">
    <name type="scientific">Janibacter indicus</name>
    <dbReference type="NCBI Taxonomy" id="857417"/>
    <lineage>
        <taxon>Bacteria</taxon>
        <taxon>Bacillati</taxon>
        <taxon>Actinomycetota</taxon>
        <taxon>Actinomycetes</taxon>
        <taxon>Micrococcales</taxon>
        <taxon>Intrasporangiaceae</taxon>
        <taxon>Janibacter</taxon>
    </lineage>
</organism>
<dbReference type="RefSeq" id="WP_192911521.1">
    <property type="nucleotide sequence ID" value="NZ_CP062789.1"/>
</dbReference>
<dbReference type="EMBL" id="CP062789">
    <property type="protein sequence ID" value="QOK23481.1"/>
    <property type="molecule type" value="Genomic_DNA"/>
</dbReference>
<gene>
    <name evidence="2" type="ORF">IGS73_03480</name>
</gene>
<evidence type="ECO:0000313" key="3">
    <source>
        <dbReference type="Proteomes" id="UP000593998"/>
    </source>
</evidence>
<protein>
    <submittedName>
        <fullName evidence="2">Helix-turn-helix transcriptional regulator</fullName>
    </submittedName>
</protein>
<reference evidence="2 3" key="1">
    <citation type="submission" date="2020-10" db="EMBL/GenBank/DDBJ databases">
        <title>Janibacter indicus TT2 genome sequence.</title>
        <authorList>
            <person name="Lee K."/>
            <person name="Ganzorig M."/>
        </authorList>
    </citation>
    <scope>NUCLEOTIDE SEQUENCE [LARGE SCALE GENOMIC DNA]</scope>
    <source>
        <strain evidence="2 3">TT2</strain>
    </source>
</reference>
<feature type="domain" description="HTH cro/C1-type" evidence="1">
    <location>
        <begin position="90"/>
        <end position="143"/>
    </location>
</feature>
<dbReference type="InterPro" id="IPR010982">
    <property type="entry name" value="Lambda_DNA-bd_dom_sf"/>
</dbReference>
<dbReference type="SUPFAM" id="SSF47413">
    <property type="entry name" value="lambda repressor-like DNA-binding domains"/>
    <property type="match status" value="1"/>
</dbReference>